<sequence>MRISVSSKRVALLLAAAVTVVSTGVTVARAESTDDKVLHDGEITIGIHNQVPWGYRNADGTVAGVGPDMIRAVLGPLGVKKVDFVIVDFDALIPSLLSRRIDAVASGLAITPPRCKQVIFSNPDLAIGDAILVKKGNPLNIHSYADVAKNPAIRMAGGRGSSDVEHAISAGIPKDRILLLKDVESSVGALLAGRIDADTESSSTVINVLKDPNVGAKLERAVPFTGLVVNGQQVANYAAIAFRPDDAKLRDTYNEGLAKIKADGTVKKIFAKYGFSDSEIAPSDVTAKKICGDDFR</sequence>
<protein>
    <submittedName>
        <fullName evidence="3">Polar amino acid transport system substrate-binding protein</fullName>
    </submittedName>
</protein>
<name>A0A6I1Q5X9_PARAM</name>
<dbReference type="Proteomes" id="UP000592780">
    <property type="component" value="Unassembled WGS sequence"/>
</dbReference>
<dbReference type="RefSeq" id="WP_018436506.1">
    <property type="nucleotide sequence ID" value="NZ_JACHDD010000025.1"/>
</dbReference>
<gene>
    <name evidence="3" type="ORF">HDG40_007597</name>
</gene>
<evidence type="ECO:0000313" key="3">
    <source>
        <dbReference type="EMBL" id="MBB5429400.1"/>
    </source>
</evidence>
<dbReference type="PANTHER" id="PTHR35936:SF17">
    <property type="entry name" value="ARGININE-BINDING EXTRACELLULAR PROTEIN ARTP"/>
    <property type="match status" value="1"/>
</dbReference>
<dbReference type="SMART" id="SM00062">
    <property type="entry name" value="PBPb"/>
    <property type="match status" value="1"/>
</dbReference>
<dbReference type="GO" id="GO:0033294">
    <property type="term" value="F:ectoine binding"/>
    <property type="evidence" value="ECO:0007669"/>
    <property type="project" value="InterPro"/>
</dbReference>
<organism evidence="3 4">
    <name type="scientific">Paraburkholderia atlantica</name>
    <dbReference type="NCBI Taxonomy" id="2654982"/>
    <lineage>
        <taxon>Bacteria</taxon>
        <taxon>Pseudomonadati</taxon>
        <taxon>Pseudomonadota</taxon>
        <taxon>Betaproteobacteria</taxon>
        <taxon>Burkholderiales</taxon>
        <taxon>Burkholderiaceae</taxon>
        <taxon>Paraburkholderia</taxon>
    </lineage>
</organism>
<keyword evidence="1" id="KW-0732">Signal</keyword>
<dbReference type="InterPro" id="IPR001638">
    <property type="entry name" value="Solute-binding_3/MltF_N"/>
</dbReference>
<dbReference type="EMBL" id="JACHDD010000025">
    <property type="protein sequence ID" value="MBB5429400.1"/>
    <property type="molecule type" value="Genomic_DNA"/>
</dbReference>
<dbReference type="Pfam" id="PF00497">
    <property type="entry name" value="SBP_bac_3"/>
    <property type="match status" value="1"/>
</dbReference>
<keyword evidence="4" id="KW-1185">Reference proteome</keyword>
<accession>A0A6I1Q5X9</accession>
<feature type="domain" description="Solute-binding protein family 3/N-terminal" evidence="2">
    <location>
        <begin position="42"/>
        <end position="277"/>
    </location>
</feature>
<dbReference type="AlphaFoldDB" id="A0A6I1Q5X9"/>
<dbReference type="InterPro" id="IPR014337">
    <property type="entry name" value="Ectoine_EhuB"/>
</dbReference>
<dbReference type="Gene3D" id="3.40.190.10">
    <property type="entry name" value="Periplasmic binding protein-like II"/>
    <property type="match status" value="2"/>
</dbReference>
<evidence type="ECO:0000256" key="1">
    <source>
        <dbReference type="ARBA" id="ARBA00022729"/>
    </source>
</evidence>
<proteinExistence type="predicted"/>
<dbReference type="GO" id="GO:0051470">
    <property type="term" value="P:ectoine transmembrane transport"/>
    <property type="evidence" value="ECO:0007669"/>
    <property type="project" value="InterPro"/>
</dbReference>
<comment type="caution">
    <text evidence="3">The sequence shown here is derived from an EMBL/GenBank/DDBJ whole genome shotgun (WGS) entry which is preliminary data.</text>
</comment>
<dbReference type="OrthoDB" id="9768183at2"/>
<dbReference type="SUPFAM" id="SSF53850">
    <property type="entry name" value="Periplasmic binding protein-like II"/>
    <property type="match status" value="1"/>
</dbReference>
<evidence type="ECO:0000259" key="2">
    <source>
        <dbReference type="SMART" id="SM00062"/>
    </source>
</evidence>
<dbReference type="PANTHER" id="PTHR35936">
    <property type="entry name" value="MEMBRANE-BOUND LYTIC MUREIN TRANSGLYCOSYLASE F"/>
    <property type="match status" value="1"/>
</dbReference>
<dbReference type="NCBIfam" id="TIGR02995">
    <property type="entry name" value="ectoine_ehuB"/>
    <property type="match status" value="1"/>
</dbReference>
<evidence type="ECO:0000313" key="4">
    <source>
        <dbReference type="Proteomes" id="UP000592780"/>
    </source>
</evidence>
<reference evidence="3 4" key="1">
    <citation type="submission" date="2020-08" db="EMBL/GenBank/DDBJ databases">
        <title>Genomic Encyclopedia of Type Strains, Phase IV (KMG-V): Genome sequencing to study the core and pangenomes of soil and plant-associated prokaryotes.</title>
        <authorList>
            <person name="Whitman W."/>
        </authorList>
    </citation>
    <scope>NUCLEOTIDE SEQUENCE [LARGE SCALE GENOMIC DNA]</scope>
    <source>
        <strain evidence="3 4">JPY158</strain>
    </source>
</reference>